<dbReference type="RefSeq" id="WP_377281642.1">
    <property type="nucleotide sequence ID" value="NZ_JBHRSI010000004.1"/>
</dbReference>
<name>A0ABW4N7C2_9CAUL</name>
<gene>
    <name evidence="1" type="ORF">ACFSC0_19565</name>
</gene>
<keyword evidence="2" id="KW-1185">Reference proteome</keyword>
<reference evidence="2" key="1">
    <citation type="journal article" date="2019" name="Int. J. Syst. Evol. Microbiol.">
        <title>The Global Catalogue of Microorganisms (GCM) 10K type strain sequencing project: providing services to taxonomists for standard genome sequencing and annotation.</title>
        <authorList>
            <consortium name="The Broad Institute Genomics Platform"/>
            <consortium name="The Broad Institute Genome Sequencing Center for Infectious Disease"/>
            <person name="Wu L."/>
            <person name="Ma J."/>
        </authorList>
    </citation>
    <scope>NUCLEOTIDE SEQUENCE [LARGE SCALE GENOMIC DNA]</scope>
    <source>
        <strain evidence="2">DFY28</strain>
    </source>
</reference>
<sequence>MKAEDIQQDWTQDGTFPDADGTHVRCYDDVAILEPTASEPDSSGSVIVVPAGTSGTVLFFTTGEPCWLELEYEMEGMVFGVVEASKTKLYLRNDEKYSR</sequence>
<evidence type="ECO:0000313" key="1">
    <source>
        <dbReference type="EMBL" id="MFD1785603.1"/>
    </source>
</evidence>
<dbReference type="EMBL" id="JBHUEY010000012">
    <property type="protein sequence ID" value="MFD1785603.1"/>
    <property type="molecule type" value="Genomic_DNA"/>
</dbReference>
<comment type="caution">
    <text evidence="1">The sequence shown here is derived from an EMBL/GenBank/DDBJ whole genome shotgun (WGS) entry which is preliminary data.</text>
</comment>
<dbReference type="Proteomes" id="UP001597237">
    <property type="component" value="Unassembled WGS sequence"/>
</dbReference>
<evidence type="ECO:0000313" key="2">
    <source>
        <dbReference type="Proteomes" id="UP001597237"/>
    </source>
</evidence>
<organism evidence="1 2">
    <name type="scientific">Phenylobacterium terrae</name>
    <dbReference type="NCBI Taxonomy" id="2665495"/>
    <lineage>
        <taxon>Bacteria</taxon>
        <taxon>Pseudomonadati</taxon>
        <taxon>Pseudomonadota</taxon>
        <taxon>Alphaproteobacteria</taxon>
        <taxon>Caulobacterales</taxon>
        <taxon>Caulobacteraceae</taxon>
        <taxon>Phenylobacterium</taxon>
    </lineage>
</organism>
<protein>
    <submittedName>
        <fullName evidence="1">Uncharacterized protein</fullName>
    </submittedName>
</protein>
<accession>A0ABW4N7C2</accession>
<proteinExistence type="predicted"/>